<evidence type="ECO:0000313" key="2">
    <source>
        <dbReference type="EMBL" id="KJA16066.1"/>
    </source>
</evidence>
<feature type="non-terminal residue" evidence="2">
    <location>
        <position position="1"/>
    </location>
</feature>
<dbReference type="AlphaFoldDB" id="A0A0D2NHF0"/>
<dbReference type="Proteomes" id="UP000054270">
    <property type="component" value="Unassembled WGS sequence"/>
</dbReference>
<accession>A0A0D2NHF0</accession>
<dbReference type="EMBL" id="KN817629">
    <property type="protein sequence ID" value="KJA16066.1"/>
    <property type="molecule type" value="Genomic_DNA"/>
</dbReference>
<protein>
    <submittedName>
        <fullName evidence="2">Uncharacterized protein</fullName>
    </submittedName>
</protein>
<dbReference type="OrthoDB" id="3239511at2759"/>
<feature type="compositionally biased region" description="Basic and acidic residues" evidence="1">
    <location>
        <begin position="644"/>
        <end position="654"/>
    </location>
</feature>
<organism evidence="2 3">
    <name type="scientific">Hypholoma sublateritium (strain FD-334 SS-4)</name>
    <dbReference type="NCBI Taxonomy" id="945553"/>
    <lineage>
        <taxon>Eukaryota</taxon>
        <taxon>Fungi</taxon>
        <taxon>Dikarya</taxon>
        <taxon>Basidiomycota</taxon>
        <taxon>Agaricomycotina</taxon>
        <taxon>Agaricomycetes</taxon>
        <taxon>Agaricomycetidae</taxon>
        <taxon>Agaricales</taxon>
        <taxon>Agaricineae</taxon>
        <taxon>Strophariaceae</taxon>
        <taxon>Hypholoma</taxon>
    </lineage>
</organism>
<name>A0A0D2NHF0_HYPSF</name>
<evidence type="ECO:0000313" key="3">
    <source>
        <dbReference type="Proteomes" id="UP000054270"/>
    </source>
</evidence>
<feature type="compositionally biased region" description="Polar residues" evidence="1">
    <location>
        <begin position="37"/>
        <end position="50"/>
    </location>
</feature>
<feature type="region of interest" description="Disordered" evidence="1">
    <location>
        <begin position="644"/>
        <end position="676"/>
    </location>
</feature>
<dbReference type="InterPro" id="IPR041078">
    <property type="entry name" value="Plavaka"/>
</dbReference>
<sequence>VLNDIKIVYHPSAGRLPDIYSFEYYCNTPTEEKHANDSGSEAMESNSNRRPWNPFPTRADFELAEVMLDGHLNKQQIERILAIIWKAMKGPDSSDTTDRVTIQNSADLSNIWDHALKTRATGFQKRTFAVQYRNKDLVYDVWLRPLWDWCRELLSNPVLVAEFQWNAEKLYKYNGEIFERFMDEPWTANLWWRVQDTLPQTASPFFIILYADKTRLSSFGTEKGYPVLARCANLPVTIRNGEGTGGGRLVGWLPISHEDASNTKKKDFVNVKRTVWHTAFYEIVKSIEQYTETGTSVLCGDQITRQIFPRILLISADYEEQTMITCIRGGLSKHPCPTCLVHRDDIPNLPHPPNRCVLRTSAKMQEVFNRAQEMRAVEGDALLQAYGLRDVENVFWRLMGVDVYNAVSWDRLHAYHGGLFSDHLLEELKSVIKESPGRTMAIAIDDALSHIPSWSGLNHFTTLKATGEFADGTKYEDLSKVRSIIWALIISTPFVILFAAQHVLSERNESKRGYILMKLIRSYLELDMCASLTVHTETTIAAGEGELKIFGGLLKEYQLVHPVKGWNFPKVHTHEHMFQDIRNKGATRNYNTKPSEKANGPLKKYYQRHTNFKNVAKQVLRVSEMDLVSTIIRTEITFFDETVEDQKASDKRPDDEESNDGIDNSGSEPRIIHGSPLPPCSLSKLELDHSNDLAFKNARIKLSSALSSLLNVPRIVPFRTIKTYFTSVVDWSTSCNILRANPNFHQKPRFDFALVKVHANQCIFVQILYILRITYKEKDYHMALVLPFDVPPAAQNRRRDRELRFTRVHPRARAKSLFINTNTIIRGALLAKDRLSNEGEYLVVNFIDQDMWSRLKTMELVNHARI</sequence>
<dbReference type="Pfam" id="PF18759">
    <property type="entry name" value="Plavaka"/>
    <property type="match status" value="1"/>
</dbReference>
<feature type="region of interest" description="Disordered" evidence="1">
    <location>
        <begin position="31"/>
        <end position="52"/>
    </location>
</feature>
<dbReference type="OMA" id="WLPISHE"/>
<reference evidence="3" key="1">
    <citation type="submission" date="2014-04" db="EMBL/GenBank/DDBJ databases">
        <title>Evolutionary Origins and Diversification of the Mycorrhizal Mutualists.</title>
        <authorList>
            <consortium name="DOE Joint Genome Institute"/>
            <consortium name="Mycorrhizal Genomics Consortium"/>
            <person name="Kohler A."/>
            <person name="Kuo A."/>
            <person name="Nagy L.G."/>
            <person name="Floudas D."/>
            <person name="Copeland A."/>
            <person name="Barry K.W."/>
            <person name="Cichocki N."/>
            <person name="Veneault-Fourrey C."/>
            <person name="LaButti K."/>
            <person name="Lindquist E.A."/>
            <person name="Lipzen A."/>
            <person name="Lundell T."/>
            <person name="Morin E."/>
            <person name="Murat C."/>
            <person name="Riley R."/>
            <person name="Ohm R."/>
            <person name="Sun H."/>
            <person name="Tunlid A."/>
            <person name="Henrissat B."/>
            <person name="Grigoriev I.V."/>
            <person name="Hibbett D.S."/>
            <person name="Martin F."/>
        </authorList>
    </citation>
    <scope>NUCLEOTIDE SEQUENCE [LARGE SCALE GENOMIC DNA]</scope>
    <source>
        <strain evidence="3">FD-334 SS-4</strain>
    </source>
</reference>
<proteinExistence type="predicted"/>
<gene>
    <name evidence="2" type="ORF">HYPSUDRAFT_148311</name>
</gene>
<keyword evidence="3" id="KW-1185">Reference proteome</keyword>
<dbReference type="STRING" id="945553.A0A0D2NHF0"/>
<evidence type="ECO:0000256" key="1">
    <source>
        <dbReference type="SAM" id="MobiDB-lite"/>
    </source>
</evidence>